<dbReference type="eggNOG" id="ENOG5032ZRB">
    <property type="taxonomic scope" value="Bacteria"/>
</dbReference>
<reference evidence="2 3" key="1">
    <citation type="journal article" date="2012" name="Appl. Environ. Microbiol.">
        <title>Draft genome sequence of a psychrotolerant sulfur-oxidizing bacterium, Sulfuricella denitrificans skB26, and proteomic insights into cold adaptation.</title>
        <authorList>
            <person name="Watanabe T."/>
            <person name="Kojima H."/>
            <person name="Fukui M."/>
        </authorList>
    </citation>
    <scope>NUCLEOTIDE SEQUENCE [LARGE SCALE GENOMIC DNA]</scope>
    <source>
        <strain evidence="3">skB26</strain>
    </source>
</reference>
<feature type="compositionally biased region" description="Basic and acidic residues" evidence="1">
    <location>
        <begin position="28"/>
        <end position="38"/>
    </location>
</feature>
<gene>
    <name evidence="2" type="ORF">SCD_n00392</name>
</gene>
<evidence type="ECO:0000313" key="2">
    <source>
        <dbReference type="EMBL" id="BAN34241.1"/>
    </source>
</evidence>
<organism evidence="2 3">
    <name type="scientific">Sulfuricella denitrificans (strain DSM 22764 / NBRC 105220 / skB26)</name>
    <dbReference type="NCBI Taxonomy" id="1163617"/>
    <lineage>
        <taxon>Bacteria</taxon>
        <taxon>Pseudomonadati</taxon>
        <taxon>Pseudomonadota</taxon>
        <taxon>Betaproteobacteria</taxon>
        <taxon>Nitrosomonadales</taxon>
        <taxon>Sulfuricellaceae</taxon>
        <taxon>Sulfuricella</taxon>
    </lineage>
</organism>
<dbReference type="EMBL" id="AP013066">
    <property type="protein sequence ID" value="BAN34241.1"/>
    <property type="molecule type" value="Genomic_DNA"/>
</dbReference>
<dbReference type="AlphaFoldDB" id="S6AEN7"/>
<evidence type="ECO:0000256" key="1">
    <source>
        <dbReference type="SAM" id="MobiDB-lite"/>
    </source>
</evidence>
<keyword evidence="3" id="KW-1185">Reference proteome</keyword>
<dbReference type="KEGG" id="sdr:SCD_n00392"/>
<feature type="region of interest" description="Disordered" evidence="1">
    <location>
        <begin position="1"/>
        <end position="42"/>
    </location>
</feature>
<sequence>MRVSLKFGAHHARGSQTQYQTSANDSGKASHRDQDAAARKTGRQIARQKVCCSAFGNKAESRKSGKATQGRQTKKIKMVRDSFTMPENDYAQLAELKKKCLQAGVHIKKSELLRAGLLSLSRLPNAALIKAVEQVEKLKTGRPAKS</sequence>
<accession>S6AEN7</accession>
<dbReference type="STRING" id="1163617.SCD_n00392"/>
<evidence type="ECO:0000313" key="3">
    <source>
        <dbReference type="Proteomes" id="UP000015559"/>
    </source>
</evidence>
<feature type="compositionally biased region" description="Polar residues" evidence="1">
    <location>
        <begin position="14"/>
        <end position="27"/>
    </location>
</feature>
<dbReference type="Proteomes" id="UP000015559">
    <property type="component" value="Chromosome"/>
</dbReference>
<protein>
    <submittedName>
        <fullName evidence="2">Uncharacterized protein</fullName>
    </submittedName>
</protein>
<name>S6AEN7_SULDS</name>
<dbReference type="HOGENOM" id="CLU_108825_0_0_4"/>
<proteinExistence type="predicted"/>